<comment type="caution">
    <text evidence="1">The sequence shown here is derived from an EMBL/GenBank/DDBJ whole genome shotgun (WGS) entry which is preliminary data.</text>
</comment>
<dbReference type="AlphaFoldDB" id="A0A7J9ER17"/>
<dbReference type="EMBL" id="JABEZW010000009">
    <property type="protein sequence ID" value="MBA0775519.1"/>
    <property type="molecule type" value="Genomic_DNA"/>
</dbReference>
<proteinExistence type="predicted"/>
<keyword evidence="2" id="KW-1185">Reference proteome</keyword>
<protein>
    <submittedName>
        <fullName evidence="1">Uncharacterized protein</fullName>
    </submittedName>
</protein>
<feature type="non-terminal residue" evidence="1">
    <location>
        <position position="26"/>
    </location>
</feature>
<reference evidence="1 2" key="1">
    <citation type="journal article" date="2019" name="Genome Biol. Evol.">
        <title>Insights into the evolution of the New World diploid cottons (Gossypium, subgenus Houzingenia) based on genome sequencing.</title>
        <authorList>
            <person name="Grover C.E."/>
            <person name="Arick M.A. 2nd"/>
            <person name="Thrash A."/>
            <person name="Conover J.L."/>
            <person name="Sanders W.S."/>
            <person name="Peterson D.G."/>
            <person name="Frelichowski J.E."/>
            <person name="Scheffler J.A."/>
            <person name="Scheffler B.E."/>
            <person name="Wendel J.F."/>
        </authorList>
    </citation>
    <scope>NUCLEOTIDE SEQUENCE [LARGE SCALE GENOMIC DNA]</scope>
    <source>
        <strain evidence="1">8</strain>
        <tissue evidence="1">Leaf</tissue>
    </source>
</reference>
<organism evidence="1 2">
    <name type="scientific">Gossypium trilobum</name>
    <dbReference type="NCBI Taxonomy" id="34281"/>
    <lineage>
        <taxon>Eukaryota</taxon>
        <taxon>Viridiplantae</taxon>
        <taxon>Streptophyta</taxon>
        <taxon>Embryophyta</taxon>
        <taxon>Tracheophyta</taxon>
        <taxon>Spermatophyta</taxon>
        <taxon>Magnoliopsida</taxon>
        <taxon>eudicotyledons</taxon>
        <taxon>Gunneridae</taxon>
        <taxon>Pentapetalae</taxon>
        <taxon>rosids</taxon>
        <taxon>malvids</taxon>
        <taxon>Malvales</taxon>
        <taxon>Malvaceae</taxon>
        <taxon>Malvoideae</taxon>
        <taxon>Gossypium</taxon>
    </lineage>
</organism>
<name>A0A7J9ER17_9ROSI</name>
<sequence>MSKLFLMRLIIKVWRDLDLEWLFVTL</sequence>
<gene>
    <name evidence="1" type="ORF">Gotri_010660</name>
</gene>
<evidence type="ECO:0000313" key="2">
    <source>
        <dbReference type="Proteomes" id="UP000593568"/>
    </source>
</evidence>
<accession>A0A7J9ER17</accession>
<dbReference type="Proteomes" id="UP000593568">
    <property type="component" value="Unassembled WGS sequence"/>
</dbReference>
<evidence type="ECO:0000313" key="1">
    <source>
        <dbReference type="EMBL" id="MBA0775519.1"/>
    </source>
</evidence>